<sequence length="486" mass="52970">MSRNTTKPINLQTGWPSARLCASTAILNGAQKVLTSELEAGPAMLYGPRIGHTPLRESLAEWLNKFYAQSTAMGGVGAITKDRIAISNGASGNLSNILQKFADPLYTRTIFLAEPTYFLACPIMEDNGFRGKLRGIPEGGPEHGGLDLTFLRERLATTEAEAVRVAAGSGRADAPVLKTGPSYPKVFKYIIYVVPTFANPSGKTMTERTRQELVSIARDFDALIISDDVYDYLSWPTTPDGDEDGTTMGLLPPPPPSRLVDIDRGMDGYDEEWGNTLSNGSFSKIIGPGVRVGWADCAPRLAFELGEVGSSSSGGGPAHLSSTFVDKMIRSGELDMHIQTVLIPTYKRRYHVMMDCITQFLVPFGVKVESSSLPEKGINTVLAGGFFVYLKLPDDMPHARTVASVALRERGLRIAFGHLFVVAGDVESIARAEKPGGIARCFRLCWAWHEEDELREGVQRLADTLASIRERLSRGETIQEEAIGVR</sequence>
<name>A0ABR2ISX0_9PEZI</name>
<organism evidence="2 3">
    <name type="scientific">Apiospora arundinis</name>
    <dbReference type="NCBI Taxonomy" id="335852"/>
    <lineage>
        <taxon>Eukaryota</taxon>
        <taxon>Fungi</taxon>
        <taxon>Dikarya</taxon>
        <taxon>Ascomycota</taxon>
        <taxon>Pezizomycotina</taxon>
        <taxon>Sordariomycetes</taxon>
        <taxon>Xylariomycetidae</taxon>
        <taxon>Amphisphaeriales</taxon>
        <taxon>Apiosporaceae</taxon>
        <taxon>Apiospora</taxon>
    </lineage>
</organism>
<dbReference type="CDD" id="cd00609">
    <property type="entry name" value="AAT_like"/>
    <property type="match status" value="1"/>
</dbReference>
<evidence type="ECO:0000259" key="1">
    <source>
        <dbReference type="Pfam" id="PF00155"/>
    </source>
</evidence>
<dbReference type="InterPro" id="IPR015422">
    <property type="entry name" value="PyrdxlP-dep_Trfase_small"/>
</dbReference>
<evidence type="ECO:0000313" key="3">
    <source>
        <dbReference type="Proteomes" id="UP001390339"/>
    </source>
</evidence>
<feature type="domain" description="Aminotransferase class I/classII large" evidence="1">
    <location>
        <begin position="30"/>
        <end position="461"/>
    </location>
</feature>
<dbReference type="Gene3D" id="3.40.640.10">
    <property type="entry name" value="Type I PLP-dependent aspartate aminotransferase-like (Major domain)"/>
    <property type="match status" value="1"/>
</dbReference>
<dbReference type="Gene3D" id="3.90.1150.10">
    <property type="entry name" value="Aspartate Aminotransferase, domain 1"/>
    <property type="match status" value="1"/>
</dbReference>
<dbReference type="Pfam" id="PF00155">
    <property type="entry name" value="Aminotran_1_2"/>
    <property type="match status" value="1"/>
</dbReference>
<dbReference type="SUPFAM" id="SSF53383">
    <property type="entry name" value="PLP-dependent transferases"/>
    <property type="match status" value="1"/>
</dbReference>
<evidence type="ECO:0000313" key="2">
    <source>
        <dbReference type="EMBL" id="KAK8867935.1"/>
    </source>
</evidence>
<dbReference type="PANTHER" id="PTHR42858">
    <property type="entry name" value="AMINOTRANSFERASE"/>
    <property type="match status" value="1"/>
</dbReference>
<proteinExistence type="predicted"/>
<dbReference type="InterPro" id="IPR004839">
    <property type="entry name" value="Aminotransferase_I/II_large"/>
</dbReference>
<reference evidence="2 3" key="1">
    <citation type="journal article" date="2024" name="IMA Fungus">
        <title>Apiospora arundinis, a panoply of carbohydrate-active enzymes and secondary metabolites.</title>
        <authorList>
            <person name="Sorensen T."/>
            <person name="Petersen C."/>
            <person name="Muurmann A.T."/>
            <person name="Christiansen J.V."/>
            <person name="Brundto M.L."/>
            <person name="Overgaard C.K."/>
            <person name="Boysen A.T."/>
            <person name="Wollenberg R.D."/>
            <person name="Larsen T.O."/>
            <person name="Sorensen J.L."/>
            <person name="Nielsen K.L."/>
            <person name="Sondergaard T.E."/>
        </authorList>
    </citation>
    <scope>NUCLEOTIDE SEQUENCE [LARGE SCALE GENOMIC DNA]</scope>
    <source>
        <strain evidence="2 3">AAU 773</strain>
    </source>
</reference>
<dbReference type="InterPro" id="IPR015424">
    <property type="entry name" value="PyrdxlP-dep_Trfase"/>
</dbReference>
<dbReference type="Proteomes" id="UP001390339">
    <property type="component" value="Unassembled WGS sequence"/>
</dbReference>
<accession>A0ABR2ISX0</accession>
<protein>
    <recommendedName>
        <fullName evidence="1">Aminotransferase class I/classII large domain-containing protein</fullName>
    </recommendedName>
</protein>
<gene>
    <name evidence="2" type="ORF">PGQ11_006513</name>
</gene>
<dbReference type="EMBL" id="JAPCWZ010000004">
    <property type="protein sequence ID" value="KAK8867935.1"/>
    <property type="molecule type" value="Genomic_DNA"/>
</dbReference>
<comment type="caution">
    <text evidence="2">The sequence shown here is derived from an EMBL/GenBank/DDBJ whole genome shotgun (WGS) entry which is preliminary data.</text>
</comment>
<dbReference type="PANTHER" id="PTHR42858:SF1">
    <property type="entry name" value="LD15494P"/>
    <property type="match status" value="1"/>
</dbReference>
<dbReference type="InterPro" id="IPR015421">
    <property type="entry name" value="PyrdxlP-dep_Trfase_major"/>
</dbReference>
<keyword evidence="3" id="KW-1185">Reference proteome</keyword>